<gene>
    <name evidence="3" type="ORF">DYBT9275_02085</name>
</gene>
<sequence length="232" mass="25996">MKTWFWLGCCVILLAHVSRAQVISSDSVKGKPVRVITADSLAGLVPDSVVNLNKAKKFVPVPRTATLLALIPGGGQIYNRDYWKLPIIYLGIGGGLYAFHLNSIKYNDYLSAYKSFYDLNKDSPTYGQVLPGITSDSTRTVRIRNLFATSSEYKQGNLDQVKRGKNYWRRNKNLSIVVAVLIYGLTIIETNVAAHLKTFDLTDDISMHVEPKIQQPMMRQPAPGLKLVFNFK</sequence>
<feature type="domain" description="DUF5683" evidence="2">
    <location>
        <begin position="60"/>
        <end position="231"/>
    </location>
</feature>
<evidence type="ECO:0000313" key="4">
    <source>
        <dbReference type="Proteomes" id="UP000680038"/>
    </source>
</evidence>
<reference evidence="3" key="1">
    <citation type="submission" date="2021-04" db="EMBL/GenBank/DDBJ databases">
        <authorList>
            <person name="Rodrigo-Torres L."/>
            <person name="Arahal R. D."/>
            <person name="Lucena T."/>
        </authorList>
    </citation>
    <scope>NUCLEOTIDE SEQUENCE</scope>
    <source>
        <strain evidence="3">CECT 9275</strain>
    </source>
</reference>
<name>A0A916JAN3_9BACT</name>
<dbReference type="Pfam" id="PF18935">
    <property type="entry name" value="DUF5683"/>
    <property type="match status" value="1"/>
</dbReference>
<evidence type="ECO:0000256" key="1">
    <source>
        <dbReference type="SAM" id="SignalP"/>
    </source>
</evidence>
<dbReference type="AlphaFoldDB" id="A0A916JAN3"/>
<keyword evidence="4" id="KW-1185">Reference proteome</keyword>
<dbReference type="Proteomes" id="UP000680038">
    <property type="component" value="Unassembled WGS sequence"/>
</dbReference>
<dbReference type="EMBL" id="CAJRAF010000002">
    <property type="protein sequence ID" value="CAG4998815.1"/>
    <property type="molecule type" value="Genomic_DNA"/>
</dbReference>
<evidence type="ECO:0000259" key="2">
    <source>
        <dbReference type="Pfam" id="PF18935"/>
    </source>
</evidence>
<organism evidence="3 4">
    <name type="scientific">Dyadobacter helix</name>
    <dbReference type="NCBI Taxonomy" id="2822344"/>
    <lineage>
        <taxon>Bacteria</taxon>
        <taxon>Pseudomonadati</taxon>
        <taxon>Bacteroidota</taxon>
        <taxon>Cytophagia</taxon>
        <taxon>Cytophagales</taxon>
        <taxon>Spirosomataceae</taxon>
        <taxon>Dyadobacter</taxon>
    </lineage>
</organism>
<keyword evidence="1" id="KW-0732">Signal</keyword>
<accession>A0A916JAN3</accession>
<protein>
    <recommendedName>
        <fullName evidence="2">DUF5683 domain-containing protein</fullName>
    </recommendedName>
</protein>
<dbReference type="InterPro" id="IPR043738">
    <property type="entry name" value="DUF5683"/>
</dbReference>
<proteinExistence type="predicted"/>
<feature type="chain" id="PRO_5036673146" description="DUF5683 domain-containing protein" evidence="1">
    <location>
        <begin position="21"/>
        <end position="232"/>
    </location>
</feature>
<comment type="caution">
    <text evidence="3">The sequence shown here is derived from an EMBL/GenBank/DDBJ whole genome shotgun (WGS) entry which is preliminary data.</text>
</comment>
<feature type="signal peptide" evidence="1">
    <location>
        <begin position="1"/>
        <end position="20"/>
    </location>
</feature>
<evidence type="ECO:0000313" key="3">
    <source>
        <dbReference type="EMBL" id="CAG4998815.1"/>
    </source>
</evidence>